<evidence type="ECO:0000313" key="3">
    <source>
        <dbReference type="Proteomes" id="UP000664795"/>
    </source>
</evidence>
<name>A0A939JYS0_9BACT</name>
<evidence type="ECO:0000313" key="2">
    <source>
        <dbReference type="EMBL" id="MBO0930668.1"/>
    </source>
</evidence>
<keyword evidence="1" id="KW-0732">Signal</keyword>
<sequence length="161" mass="18593">MFIVHCLLFILFSCFTFHPFHTSLTQMEFDPKSQTFEISVRVFTDDFETALTKENGGKPLHLNLGQKQDKLVEQYVRKHFAVAGADRKPIPVTYVGYEQEADAQWVYLEMPYAGKSQNVFIKQDLFIDLFADQVNLVTIQLNQVKKTVVFRNNQPVQAVTL</sequence>
<feature type="chain" id="PRO_5037621597" evidence="1">
    <location>
        <begin position="23"/>
        <end position="161"/>
    </location>
</feature>
<dbReference type="Proteomes" id="UP000664795">
    <property type="component" value="Unassembled WGS sequence"/>
</dbReference>
<dbReference type="EMBL" id="JAFMYU010000004">
    <property type="protein sequence ID" value="MBO0930668.1"/>
    <property type="molecule type" value="Genomic_DNA"/>
</dbReference>
<accession>A0A939JYS0</accession>
<organism evidence="2 3">
    <name type="scientific">Fibrella aquatilis</name>
    <dbReference type="NCBI Taxonomy" id="2817059"/>
    <lineage>
        <taxon>Bacteria</taxon>
        <taxon>Pseudomonadati</taxon>
        <taxon>Bacteroidota</taxon>
        <taxon>Cytophagia</taxon>
        <taxon>Cytophagales</taxon>
        <taxon>Spirosomataceae</taxon>
        <taxon>Fibrella</taxon>
    </lineage>
</organism>
<dbReference type="AlphaFoldDB" id="A0A939JYS0"/>
<evidence type="ECO:0000256" key="1">
    <source>
        <dbReference type="SAM" id="SignalP"/>
    </source>
</evidence>
<gene>
    <name evidence="2" type="ORF">J2I48_06665</name>
</gene>
<protein>
    <submittedName>
        <fullName evidence="2">Uncharacterized protein</fullName>
    </submittedName>
</protein>
<keyword evidence="3" id="KW-1185">Reference proteome</keyword>
<proteinExistence type="predicted"/>
<reference evidence="2 3" key="1">
    <citation type="submission" date="2021-03" db="EMBL/GenBank/DDBJ databases">
        <title>Fibrella sp. HMF5036 genome sequencing and assembly.</title>
        <authorList>
            <person name="Kang H."/>
            <person name="Kim H."/>
            <person name="Bae S."/>
            <person name="Joh K."/>
        </authorList>
    </citation>
    <scope>NUCLEOTIDE SEQUENCE [LARGE SCALE GENOMIC DNA]</scope>
    <source>
        <strain evidence="2 3">HMF5036</strain>
    </source>
</reference>
<feature type="signal peptide" evidence="1">
    <location>
        <begin position="1"/>
        <end position="22"/>
    </location>
</feature>
<dbReference type="Pfam" id="PF20420">
    <property type="entry name" value="DUF6702"/>
    <property type="match status" value="1"/>
</dbReference>
<dbReference type="InterPro" id="IPR046525">
    <property type="entry name" value="DUF6702"/>
</dbReference>
<comment type="caution">
    <text evidence="2">The sequence shown here is derived from an EMBL/GenBank/DDBJ whole genome shotgun (WGS) entry which is preliminary data.</text>
</comment>